<keyword evidence="1" id="KW-0479">Metal-binding</keyword>
<dbReference type="Proteomes" id="UP001652564">
    <property type="component" value="Unassembled WGS sequence"/>
</dbReference>
<keyword evidence="4" id="KW-1185">Reference proteome</keyword>
<dbReference type="InterPro" id="IPR002762">
    <property type="entry name" value="CbiX-like"/>
</dbReference>
<dbReference type="Pfam" id="PF01903">
    <property type="entry name" value="CbiX"/>
    <property type="match status" value="1"/>
</dbReference>
<evidence type="ECO:0000256" key="1">
    <source>
        <dbReference type="ARBA" id="ARBA00022723"/>
    </source>
</evidence>
<organism evidence="3 4">
    <name type="scientific">Albidovulum litorale</name>
    <dbReference type="NCBI Taxonomy" id="2984134"/>
    <lineage>
        <taxon>Bacteria</taxon>
        <taxon>Pseudomonadati</taxon>
        <taxon>Pseudomonadota</taxon>
        <taxon>Alphaproteobacteria</taxon>
        <taxon>Rhodobacterales</taxon>
        <taxon>Paracoccaceae</taxon>
        <taxon>Albidovulum</taxon>
    </lineage>
</organism>
<accession>A0ABT2ZI79</accession>
<dbReference type="SUPFAM" id="SSF53800">
    <property type="entry name" value="Chelatase"/>
    <property type="match status" value="2"/>
</dbReference>
<sequence length="232" mass="24705">MTRSALIVAHGQPSDPDPAEADMARLAKSVASYLPDWQVSAATLAAPDALKIALDTLDNPIIFPFFMADGWFIRTLLPKRLSEAGHEELSVLTPFGLLTKTQVLSLQAARRATAERGWAEADTTLILAAHGSGRSNYPAEAARAIEHTFAAESVFARVRTGFIEEEPSLAHAARGAGDKALCLPLFVARWGHVIGDIPEALETAGFTGHLLDPIGTHPDVPALIAKTILDAS</sequence>
<evidence type="ECO:0000313" key="3">
    <source>
        <dbReference type="EMBL" id="MCV2870822.1"/>
    </source>
</evidence>
<dbReference type="CDD" id="cd03416">
    <property type="entry name" value="CbiX_SirB_N"/>
    <property type="match status" value="1"/>
</dbReference>
<proteinExistence type="predicted"/>
<dbReference type="RefSeq" id="WP_263738026.1">
    <property type="nucleotide sequence ID" value="NZ_JAOWKZ010000001.1"/>
</dbReference>
<keyword evidence="2" id="KW-0456">Lyase</keyword>
<reference evidence="3 4" key="1">
    <citation type="submission" date="2022-10" db="EMBL/GenBank/DDBJ databases">
        <title>Defluviimonas sp. nov., isolated from ocean surface sediments.</title>
        <authorList>
            <person name="He W."/>
            <person name="Wang L."/>
            <person name="Zhang D.-F."/>
        </authorList>
    </citation>
    <scope>NUCLEOTIDE SEQUENCE [LARGE SCALE GENOMIC DNA]</scope>
    <source>
        <strain evidence="3 4">WL0050</strain>
    </source>
</reference>
<gene>
    <name evidence="3" type="ORF">OEZ71_00770</name>
</gene>
<comment type="caution">
    <text evidence="3">The sequence shown here is derived from an EMBL/GenBank/DDBJ whole genome shotgun (WGS) entry which is preliminary data.</text>
</comment>
<dbReference type="Gene3D" id="3.40.50.1400">
    <property type="match status" value="2"/>
</dbReference>
<evidence type="ECO:0000313" key="4">
    <source>
        <dbReference type="Proteomes" id="UP001652564"/>
    </source>
</evidence>
<evidence type="ECO:0000256" key="2">
    <source>
        <dbReference type="ARBA" id="ARBA00023239"/>
    </source>
</evidence>
<protein>
    <submittedName>
        <fullName evidence="3">Cobalamin biosynthesis protein CbiX</fullName>
    </submittedName>
</protein>
<name>A0ABT2ZI79_9RHOB</name>
<dbReference type="EMBL" id="JAOWKZ010000001">
    <property type="protein sequence ID" value="MCV2870822.1"/>
    <property type="molecule type" value="Genomic_DNA"/>
</dbReference>